<dbReference type="InterPro" id="IPR024079">
    <property type="entry name" value="MetalloPept_cat_dom_sf"/>
</dbReference>
<organism evidence="7">
    <name type="scientific">candidate division WOR-3 bacterium</name>
    <dbReference type="NCBI Taxonomy" id="2052148"/>
    <lineage>
        <taxon>Bacteria</taxon>
        <taxon>Bacteria division WOR-3</taxon>
    </lineage>
</organism>
<dbReference type="GO" id="GO:0008270">
    <property type="term" value="F:zinc ion binding"/>
    <property type="evidence" value="ECO:0007669"/>
    <property type="project" value="InterPro"/>
</dbReference>
<evidence type="ECO:0000256" key="6">
    <source>
        <dbReference type="ARBA" id="ARBA00023049"/>
    </source>
</evidence>
<dbReference type="AlphaFoldDB" id="A0A7V5LUP1"/>
<dbReference type="GO" id="GO:0008237">
    <property type="term" value="F:metallopeptidase activity"/>
    <property type="evidence" value="ECO:0007669"/>
    <property type="project" value="UniProtKB-KW"/>
</dbReference>
<keyword evidence="4" id="KW-0378">Hydrolase</keyword>
<dbReference type="GO" id="GO:0006508">
    <property type="term" value="P:proteolysis"/>
    <property type="evidence" value="ECO:0007669"/>
    <property type="project" value="UniProtKB-KW"/>
</dbReference>
<evidence type="ECO:0000256" key="3">
    <source>
        <dbReference type="ARBA" id="ARBA00022723"/>
    </source>
</evidence>
<dbReference type="PANTHER" id="PTHR15910:SF1">
    <property type="entry name" value="ARCHAEMETZINCIN-2"/>
    <property type="match status" value="1"/>
</dbReference>
<dbReference type="CDD" id="cd11375">
    <property type="entry name" value="Peptidase_M54"/>
    <property type="match status" value="1"/>
</dbReference>
<proteinExistence type="predicted"/>
<dbReference type="EMBL" id="DRTX01000133">
    <property type="protein sequence ID" value="HHF53233.1"/>
    <property type="molecule type" value="Genomic_DNA"/>
</dbReference>
<evidence type="ECO:0000256" key="2">
    <source>
        <dbReference type="ARBA" id="ARBA00022670"/>
    </source>
</evidence>
<dbReference type="NCBIfam" id="NF033823">
    <property type="entry name" value="archmetzin"/>
    <property type="match status" value="1"/>
</dbReference>
<dbReference type="Pfam" id="PF07998">
    <property type="entry name" value="Peptidase_M54"/>
    <property type="match status" value="1"/>
</dbReference>
<gene>
    <name evidence="7" type="ORF">ENL43_02575</name>
</gene>
<name>A0A7V5LUP1_UNCW3</name>
<dbReference type="Proteomes" id="UP000886050">
    <property type="component" value="Unassembled WGS sequence"/>
</dbReference>
<keyword evidence="3" id="KW-0479">Metal-binding</keyword>
<accession>A0A7V5LUP1</accession>
<dbReference type="Gene3D" id="3.40.390.10">
    <property type="entry name" value="Collagenase (Catalytic Domain)"/>
    <property type="match status" value="1"/>
</dbReference>
<evidence type="ECO:0000256" key="4">
    <source>
        <dbReference type="ARBA" id="ARBA00022801"/>
    </source>
</evidence>
<comment type="caution">
    <text evidence="7">The sequence shown here is derived from an EMBL/GenBank/DDBJ whole genome shotgun (WGS) entry which is preliminary data.</text>
</comment>
<comment type="cofactor">
    <cofactor evidence="1">
        <name>Zn(2+)</name>
        <dbReference type="ChEBI" id="CHEBI:29105"/>
    </cofactor>
</comment>
<protein>
    <submittedName>
        <fullName evidence="7">Archemetzincin</fullName>
    </submittedName>
</protein>
<dbReference type="PANTHER" id="PTHR15910">
    <property type="entry name" value="ARCHAEMETZINCIN"/>
    <property type="match status" value="1"/>
</dbReference>
<sequence>MVINILPLGKISSELIEEIANFVQKRIPVGVKIKDKLILGVKIDETRGQYNTVHMLEILLNFFEPDKLLGVCDVDIFVPGMNFVFGVVNGIGGEVGIVSIKRLRQEFYGLPQDLEIFKSRVRKEVLHELGHLIGLSHCPDPSCVMHFSNSLLDTDYKKDKLCDICSEKIKQILKNLY</sequence>
<dbReference type="SUPFAM" id="SSF55486">
    <property type="entry name" value="Metalloproteases ('zincins'), catalytic domain"/>
    <property type="match status" value="1"/>
</dbReference>
<keyword evidence="6" id="KW-0482">Metalloprotease</keyword>
<keyword evidence="2" id="KW-0645">Protease</keyword>
<dbReference type="PIRSF" id="PIRSF005785">
    <property type="entry name" value="Zn-prot_arch"/>
    <property type="match status" value="1"/>
</dbReference>
<keyword evidence="5" id="KW-0862">Zinc</keyword>
<evidence type="ECO:0000256" key="1">
    <source>
        <dbReference type="ARBA" id="ARBA00001947"/>
    </source>
</evidence>
<evidence type="ECO:0000313" key="7">
    <source>
        <dbReference type="EMBL" id="HHF53233.1"/>
    </source>
</evidence>
<dbReference type="InterPro" id="IPR012091">
    <property type="entry name" value="Pept_M54_archaemetzncn_arc/bac"/>
</dbReference>
<reference evidence="7" key="1">
    <citation type="journal article" date="2020" name="mSystems">
        <title>Genome- and Community-Level Interaction Insights into Carbon Utilization and Element Cycling Functions of Hydrothermarchaeota in Hydrothermal Sediment.</title>
        <authorList>
            <person name="Zhou Z."/>
            <person name="Liu Y."/>
            <person name="Xu W."/>
            <person name="Pan J."/>
            <person name="Luo Z.H."/>
            <person name="Li M."/>
        </authorList>
    </citation>
    <scope>NUCLEOTIDE SEQUENCE [LARGE SCALE GENOMIC DNA]</scope>
    <source>
        <strain evidence="7">HyVt-96</strain>
    </source>
</reference>
<dbReference type="InterPro" id="IPR012962">
    <property type="entry name" value="Pept_M54_archaemetzincn"/>
</dbReference>
<evidence type="ECO:0000256" key="5">
    <source>
        <dbReference type="ARBA" id="ARBA00022833"/>
    </source>
</evidence>